<dbReference type="SUPFAM" id="SSF52047">
    <property type="entry name" value="RNI-like"/>
    <property type="match status" value="1"/>
</dbReference>
<gene>
    <name evidence="1" type="ORF">K435DRAFT_879076</name>
</gene>
<name>A0A4S8KLY4_DENBC</name>
<organism evidence="1 2">
    <name type="scientific">Dendrothele bispora (strain CBS 962.96)</name>
    <dbReference type="NCBI Taxonomy" id="1314807"/>
    <lineage>
        <taxon>Eukaryota</taxon>
        <taxon>Fungi</taxon>
        <taxon>Dikarya</taxon>
        <taxon>Basidiomycota</taxon>
        <taxon>Agaricomycotina</taxon>
        <taxon>Agaricomycetes</taxon>
        <taxon>Agaricomycetidae</taxon>
        <taxon>Agaricales</taxon>
        <taxon>Agaricales incertae sedis</taxon>
        <taxon>Dendrothele</taxon>
    </lineage>
</organism>
<keyword evidence="2" id="KW-1185">Reference proteome</keyword>
<dbReference type="AlphaFoldDB" id="A0A4S8KLY4"/>
<dbReference type="EMBL" id="ML180855">
    <property type="protein sequence ID" value="THU76542.1"/>
    <property type="molecule type" value="Genomic_DNA"/>
</dbReference>
<evidence type="ECO:0000313" key="1">
    <source>
        <dbReference type="EMBL" id="THU76542.1"/>
    </source>
</evidence>
<proteinExistence type="predicted"/>
<accession>A0A4S8KLY4</accession>
<evidence type="ECO:0008006" key="3">
    <source>
        <dbReference type="Google" id="ProtNLM"/>
    </source>
</evidence>
<evidence type="ECO:0000313" key="2">
    <source>
        <dbReference type="Proteomes" id="UP000297245"/>
    </source>
</evidence>
<dbReference type="OrthoDB" id="3235026at2759"/>
<protein>
    <recommendedName>
        <fullName evidence="3">F-box domain-containing protein</fullName>
    </recommendedName>
</protein>
<reference evidence="1 2" key="1">
    <citation type="journal article" date="2019" name="Nat. Ecol. Evol.">
        <title>Megaphylogeny resolves global patterns of mushroom evolution.</title>
        <authorList>
            <person name="Varga T."/>
            <person name="Krizsan K."/>
            <person name="Foldi C."/>
            <person name="Dima B."/>
            <person name="Sanchez-Garcia M."/>
            <person name="Sanchez-Ramirez S."/>
            <person name="Szollosi G.J."/>
            <person name="Szarkandi J.G."/>
            <person name="Papp V."/>
            <person name="Albert L."/>
            <person name="Andreopoulos W."/>
            <person name="Angelini C."/>
            <person name="Antonin V."/>
            <person name="Barry K.W."/>
            <person name="Bougher N.L."/>
            <person name="Buchanan P."/>
            <person name="Buyck B."/>
            <person name="Bense V."/>
            <person name="Catcheside P."/>
            <person name="Chovatia M."/>
            <person name="Cooper J."/>
            <person name="Damon W."/>
            <person name="Desjardin D."/>
            <person name="Finy P."/>
            <person name="Geml J."/>
            <person name="Haridas S."/>
            <person name="Hughes K."/>
            <person name="Justo A."/>
            <person name="Karasinski D."/>
            <person name="Kautmanova I."/>
            <person name="Kiss B."/>
            <person name="Kocsube S."/>
            <person name="Kotiranta H."/>
            <person name="LaButti K.M."/>
            <person name="Lechner B.E."/>
            <person name="Liimatainen K."/>
            <person name="Lipzen A."/>
            <person name="Lukacs Z."/>
            <person name="Mihaltcheva S."/>
            <person name="Morgado L.N."/>
            <person name="Niskanen T."/>
            <person name="Noordeloos M.E."/>
            <person name="Ohm R.A."/>
            <person name="Ortiz-Santana B."/>
            <person name="Ovrebo C."/>
            <person name="Racz N."/>
            <person name="Riley R."/>
            <person name="Savchenko A."/>
            <person name="Shiryaev A."/>
            <person name="Soop K."/>
            <person name="Spirin V."/>
            <person name="Szebenyi C."/>
            <person name="Tomsovsky M."/>
            <person name="Tulloss R.E."/>
            <person name="Uehling J."/>
            <person name="Grigoriev I.V."/>
            <person name="Vagvolgyi C."/>
            <person name="Papp T."/>
            <person name="Martin F.M."/>
            <person name="Miettinen O."/>
            <person name="Hibbett D.S."/>
            <person name="Nagy L.G."/>
        </authorList>
    </citation>
    <scope>NUCLEOTIDE SEQUENCE [LARGE SCALE GENOMIC DNA]</scope>
    <source>
        <strain evidence="1 2">CBS 962.96</strain>
    </source>
</reference>
<dbReference type="Proteomes" id="UP000297245">
    <property type="component" value="Unassembled WGS sequence"/>
</dbReference>
<sequence length="455" mass="50213">MWSRLLPELKLDILDVLPLDAVKALASVDHATYSICLPVIFRNIHLHDYRHLQRFYQNVPSKFGIHIYRLDLCTKDEDDSETIETKTKTVTALLTSCIRLKALTLRLEGSLHNSLIPCFQNLTDIMHLTIINRSQETKRPLSERFVVSVCASLRSLEHISLERITRSQLHASELHDQNHSIPLVRNDDTIPDHPVLGSALSLPSLLSIPTLKSLCIRDTHLGDPLWATFPVGCQLQNLVLGAYSGCDEDFDSECTAIIMAALSRTSSSSLVSLSLASSLCSVISTPPATFPSTPVTVTVGEPPQMVPEYHLPSLRKLYLLPSFPVDSIVHTMIRLASSPIGDVEVQCYKDDVVAVCESLEKFIALLPIGRNLAINSSAIWGFFGDLERIDLVAVRDPDSGPHLENDEEESNRAKAIQQLKGTCKEAKLLSSVSYVLERGCRVGVQVFGSEGICAA</sequence>